<feature type="region of interest" description="Disordered" evidence="8">
    <location>
        <begin position="480"/>
        <end position="501"/>
    </location>
</feature>
<evidence type="ECO:0000256" key="6">
    <source>
        <dbReference type="ARBA" id="ARBA00023004"/>
    </source>
</evidence>
<keyword evidence="11" id="KW-1185">Reference proteome</keyword>
<keyword evidence="2" id="KW-0004">4Fe-4S</keyword>
<gene>
    <name evidence="10" type="ORF">MGAL_10B079823</name>
</gene>
<dbReference type="GO" id="GO:0046872">
    <property type="term" value="F:metal ion binding"/>
    <property type="evidence" value="ECO:0007669"/>
    <property type="project" value="UniProtKB-KW"/>
</dbReference>
<keyword evidence="6" id="KW-0408">Iron</keyword>
<dbReference type="OrthoDB" id="421393at2759"/>
<dbReference type="EC" id="2.7.7.-" evidence="10"/>
<proteinExistence type="predicted"/>
<evidence type="ECO:0000256" key="8">
    <source>
        <dbReference type="SAM" id="MobiDB-lite"/>
    </source>
</evidence>
<keyword evidence="4" id="KW-0235">DNA replication</keyword>
<dbReference type="EMBL" id="UYJE01001272">
    <property type="protein sequence ID" value="VDI00787.1"/>
    <property type="molecule type" value="Genomic_DNA"/>
</dbReference>
<evidence type="ECO:0000313" key="10">
    <source>
        <dbReference type="EMBL" id="VDI00787.1"/>
    </source>
</evidence>
<dbReference type="Gene3D" id="1.20.930.80">
    <property type="match status" value="1"/>
</dbReference>
<dbReference type="Proteomes" id="UP000596742">
    <property type="component" value="Unassembled WGS sequence"/>
</dbReference>
<dbReference type="PANTHER" id="PTHR10537:SF4">
    <property type="entry name" value="DNA PRIMASE LARGE SUBUNIT"/>
    <property type="match status" value="1"/>
</dbReference>
<dbReference type="AlphaFoldDB" id="A0A8B6C685"/>
<evidence type="ECO:0000313" key="11">
    <source>
        <dbReference type="Proteomes" id="UP000596742"/>
    </source>
</evidence>
<evidence type="ECO:0000256" key="7">
    <source>
        <dbReference type="ARBA" id="ARBA00023014"/>
    </source>
</evidence>
<comment type="cofactor">
    <cofactor evidence="1">
        <name>[4Fe-4S] cluster</name>
        <dbReference type="ChEBI" id="CHEBI:49883"/>
    </cofactor>
</comment>
<keyword evidence="10" id="KW-0808">Transferase</keyword>
<dbReference type="GO" id="GO:0006270">
    <property type="term" value="P:DNA replication initiation"/>
    <property type="evidence" value="ECO:0007669"/>
    <property type="project" value="TreeGrafter"/>
</dbReference>
<sequence>MSFYLEPPSGTISLQNLERFAEKRLGFLIKIYEARNDRVRQFDVVHDAGNVVDSECLIDGTKKDAISHFILRLALCKDIDTADFLVAAETSLFEFRFLCMNEDELRELFRRTENMISCVTLETKSKISKLLNIFQLLHRQIKSWRKVVRLYLKGDDSHCFYVPFSNVFNLVAKRHVVLTNGIAAVPFPKLREVVTDIFREVLKEGLKIAQEKRLLDQVDFRFRKLMAKLVKKLREQYRPFAENSHLHTSLSHDTVPRETKLFPPCMYNLQRVLQNRHRLKHHSRIQLTLFLKEIGMPIHEALMYWRKEYSIDVDNKDGCHQNWKDNEKRYVYNIRHLYGLEGSHINYRAHCCNSLQSFTPFTGEVGGCPLKHFDREHLNWLLSDMGLPDIDIQMVETLVKFQKYTQACGTVLHSKMACVKGQADPQTKEILIDSSTDGQDTSFSQSNLCNGCSHSCGQKQHVLSEQTECSSLSELHKEHESCNSKGDESLTSDKTKPKENHNSLVCSEHDIRTTCNNAKFDIVPKNEITLDLPKSRNTTCTDKDDTNCSSNVICYNEERKQCISSDCVDGKSLKTESPFNLQKPSDFYFWFRKCSVDC</sequence>
<keyword evidence="5" id="KW-0479">Metal-binding</keyword>
<evidence type="ECO:0000256" key="1">
    <source>
        <dbReference type="ARBA" id="ARBA00001966"/>
    </source>
</evidence>
<dbReference type="GO" id="GO:0016779">
    <property type="term" value="F:nucleotidyltransferase activity"/>
    <property type="evidence" value="ECO:0007669"/>
    <property type="project" value="UniProtKB-KW"/>
</dbReference>
<protein>
    <submittedName>
        <fullName evidence="10">DNA primase large subunit</fullName>
        <ecNumber evidence="10">2.7.7.-</ecNumber>
    </submittedName>
</protein>
<keyword evidence="10" id="KW-0548">Nucleotidyltransferase</keyword>
<evidence type="ECO:0000256" key="4">
    <source>
        <dbReference type="ARBA" id="ARBA00022705"/>
    </source>
</evidence>
<name>A0A8B6C685_MYTGA</name>
<dbReference type="PANTHER" id="PTHR10537">
    <property type="entry name" value="DNA PRIMASE LARGE SUBUNIT"/>
    <property type="match status" value="1"/>
</dbReference>
<keyword evidence="7" id="KW-0411">Iron-sulfur</keyword>
<organism evidence="10 11">
    <name type="scientific">Mytilus galloprovincialis</name>
    <name type="common">Mediterranean mussel</name>
    <dbReference type="NCBI Taxonomy" id="29158"/>
    <lineage>
        <taxon>Eukaryota</taxon>
        <taxon>Metazoa</taxon>
        <taxon>Spiralia</taxon>
        <taxon>Lophotrochozoa</taxon>
        <taxon>Mollusca</taxon>
        <taxon>Bivalvia</taxon>
        <taxon>Autobranchia</taxon>
        <taxon>Pteriomorphia</taxon>
        <taxon>Mytilida</taxon>
        <taxon>Mytiloidea</taxon>
        <taxon>Mytilidae</taxon>
        <taxon>Mytilinae</taxon>
        <taxon>Mytilus</taxon>
    </lineage>
</organism>
<evidence type="ECO:0000256" key="2">
    <source>
        <dbReference type="ARBA" id="ARBA00022485"/>
    </source>
</evidence>
<accession>A0A8B6C685</accession>
<comment type="caution">
    <text evidence="10">The sequence shown here is derived from an EMBL/GenBank/DDBJ whole genome shotgun (WGS) entry which is preliminary data.</text>
</comment>
<dbReference type="InterPro" id="IPR058560">
    <property type="entry name" value="DNA_primase_C"/>
</dbReference>
<evidence type="ECO:0000256" key="5">
    <source>
        <dbReference type="ARBA" id="ARBA00022723"/>
    </source>
</evidence>
<dbReference type="GO" id="GO:0006269">
    <property type="term" value="P:DNA replication, synthesis of primer"/>
    <property type="evidence" value="ECO:0007669"/>
    <property type="project" value="UniProtKB-KW"/>
</dbReference>
<dbReference type="GO" id="GO:0051539">
    <property type="term" value="F:4 iron, 4 sulfur cluster binding"/>
    <property type="evidence" value="ECO:0007669"/>
    <property type="project" value="UniProtKB-KW"/>
</dbReference>
<dbReference type="Pfam" id="PF26466">
    <property type="entry name" value="DNA_primase_lrg_N"/>
    <property type="match status" value="1"/>
</dbReference>
<reference evidence="10" key="1">
    <citation type="submission" date="2018-11" db="EMBL/GenBank/DDBJ databases">
        <authorList>
            <person name="Alioto T."/>
            <person name="Alioto T."/>
        </authorList>
    </citation>
    <scope>NUCLEOTIDE SEQUENCE</scope>
</reference>
<dbReference type="InterPro" id="IPR007238">
    <property type="entry name" value="DNA_primase_lsu_euk/arc"/>
</dbReference>
<dbReference type="GO" id="GO:0005658">
    <property type="term" value="C:alpha DNA polymerase:primase complex"/>
    <property type="evidence" value="ECO:0007669"/>
    <property type="project" value="TreeGrafter"/>
</dbReference>
<evidence type="ECO:0000256" key="3">
    <source>
        <dbReference type="ARBA" id="ARBA00022515"/>
    </source>
</evidence>
<keyword evidence="3" id="KW-0639">Primosome</keyword>
<evidence type="ECO:0000259" key="9">
    <source>
        <dbReference type="Pfam" id="PF04104"/>
    </source>
</evidence>
<feature type="domain" description="DNA primase large subunit C-terminal" evidence="9">
    <location>
        <begin position="259"/>
        <end position="414"/>
    </location>
</feature>
<dbReference type="Pfam" id="PF04104">
    <property type="entry name" value="DNA_primase_lrg"/>
    <property type="match status" value="1"/>
</dbReference>